<comment type="caution">
    <text evidence="1">The sequence shown here is derived from an EMBL/GenBank/DDBJ whole genome shotgun (WGS) entry which is preliminary data.</text>
</comment>
<proteinExistence type="predicted"/>
<protein>
    <submittedName>
        <fullName evidence="1">Sporulation protein</fullName>
    </submittedName>
</protein>
<organism evidence="1 2">
    <name type="scientific">Clostridium botulinum C/D str. DC5</name>
    <dbReference type="NCBI Taxonomy" id="1443128"/>
    <lineage>
        <taxon>Bacteria</taxon>
        <taxon>Bacillati</taxon>
        <taxon>Bacillota</taxon>
        <taxon>Clostridia</taxon>
        <taxon>Eubacteriales</taxon>
        <taxon>Clostridiaceae</taxon>
        <taxon>Clostridium</taxon>
    </lineage>
</organism>
<gene>
    <name evidence="1" type="ORF">Z955_07255</name>
</gene>
<dbReference type="RefSeq" id="WP_039259488.1">
    <property type="nucleotide sequence ID" value="NZ_JDRY01000033.1"/>
</dbReference>
<reference evidence="1 2" key="1">
    <citation type="submission" date="2014-01" db="EMBL/GenBank/DDBJ databases">
        <title>Plasmidome dynamics in the species complex Clostridium novyi sensu lato converts strains of independent lineages into distinctly different pathogens.</title>
        <authorList>
            <person name="Skarin H."/>
            <person name="Segerman B."/>
        </authorList>
    </citation>
    <scope>NUCLEOTIDE SEQUENCE [LARGE SCALE GENOMIC DNA]</scope>
    <source>
        <strain evidence="1 2">DC5</strain>
    </source>
</reference>
<dbReference type="NCBIfam" id="TIGR02834">
    <property type="entry name" value="spo_ytxC"/>
    <property type="match status" value="1"/>
</dbReference>
<dbReference type="InterPro" id="IPR014199">
    <property type="entry name" value="Spore_YtxC"/>
</dbReference>
<dbReference type="Proteomes" id="UP000030014">
    <property type="component" value="Unassembled WGS sequence"/>
</dbReference>
<dbReference type="Pfam" id="PF08812">
    <property type="entry name" value="YtxC"/>
    <property type="match status" value="1"/>
</dbReference>
<name>A0A0A0IF44_CLOBO</name>
<dbReference type="AlphaFoldDB" id="A0A0A0IF44"/>
<accession>A0A0A0IF44</accession>
<evidence type="ECO:0000313" key="1">
    <source>
        <dbReference type="EMBL" id="KGM99607.1"/>
    </source>
</evidence>
<evidence type="ECO:0000313" key="2">
    <source>
        <dbReference type="Proteomes" id="UP000030014"/>
    </source>
</evidence>
<dbReference type="EMBL" id="JDRY01000033">
    <property type="protein sequence ID" value="KGM99607.1"/>
    <property type="molecule type" value="Genomic_DNA"/>
</dbReference>
<sequence>MLLLTIICDDKEDIVDGLNEMKRYFEEKNLILGISESMSSGLHFIKIFCSEIELSSKLKNKFSLYIANIIYNIVVKEFYREEMYSYLTDSYFFLKYEEMQEVINRSIEILSNSEKITDEDTIYCMNKKNDIIDKIKECIDENDTINIRGFITFRMKELRRDFECIVSKVVEKYMAKKEYDEFIKLLKYFVDVQESKIKELNIIIQDDGSYLIQDENKKDMMEDMFKELSGINSTQDVEDDDLIISGLITYCPENIIIYNKDNSKNKEMINTIEEVFKGRVKFCEESKNCNKVKNTIKV</sequence>